<proteinExistence type="predicted"/>
<dbReference type="EMBL" id="UINC01013905">
    <property type="protein sequence ID" value="SVA59717.1"/>
    <property type="molecule type" value="Genomic_DNA"/>
</dbReference>
<dbReference type="AlphaFoldDB" id="A0A381X6A0"/>
<reference evidence="1" key="1">
    <citation type="submission" date="2018-05" db="EMBL/GenBank/DDBJ databases">
        <authorList>
            <person name="Lanie J.A."/>
            <person name="Ng W.-L."/>
            <person name="Kazmierczak K.M."/>
            <person name="Andrzejewski T.M."/>
            <person name="Davidsen T.M."/>
            <person name="Wayne K.J."/>
            <person name="Tettelin H."/>
            <person name="Glass J.I."/>
            <person name="Rusch D."/>
            <person name="Podicherti R."/>
            <person name="Tsui H.-C.T."/>
            <person name="Winkler M.E."/>
        </authorList>
    </citation>
    <scope>NUCLEOTIDE SEQUENCE</scope>
</reference>
<organism evidence="1">
    <name type="scientific">marine metagenome</name>
    <dbReference type="NCBI Taxonomy" id="408172"/>
    <lineage>
        <taxon>unclassified sequences</taxon>
        <taxon>metagenomes</taxon>
        <taxon>ecological metagenomes</taxon>
    </lineage>
</organism>
<evidence type="ECO:0000313" key="1">
    <source>
        <dbReference type="EMBL" id="SVA59717.1"/>
    </source>
</evidence>
<protein>
    <submittedName>
        <fullName evidence="1">Uncharacterized protein</fullName>
    </submittedName>
</protein>
<name>A0A381X6A0_9ZZZZ</name>
<accession>A0A381X6A0</accession>
<gene>
    <name evidence="1" type="ORF">METZ01_LOCUS112571</name>
</gene>
<sequence length="75" mass="8588">MEIEKLNIYNCLRDFNVPAAILDEIFANEKDLKILIDGWIDLKNTGLKHDEIADKVSKLIISEIGFDPDQNTVEK</sequence>